<proteinExistence type="predicted"/>
<keyword evidence="3" id="KW-1185">Reference proteome</keyword>
<dbReference type="GeneID" id="77011364"/>
<dbReference type="STRING" id="44252.DJ90_5860"/>
<evidence type="ECO:0000256" key="1">
    <source>
        <dbReference type="SAM" id="Phobius"/>
    </source>
</evidence>
<dbReference type="HOGENOM" id="CLU_060298_0_0_9"/>
<dbReference type="EMBL" id="JMQA01000044">
    <property type="protein sequence ID" value="KFM94988.1"/>
    <property type="molecule type" value="Genomic_DNA"/>
</dbReference>
<dbReference type="Proteomes" id="UP000029278">
    <property type="component" value="Unassembled WGS sequence"/>
</dbReference>
<dbReference type="PATRIC" id="fig|44252.3.peg.5333"/>
<evidence type="ECO:0000313" key="3">
    <source>
        <dbReference type="Proteomes" id="UP000029278"/>
    </source>
</evidence>
<name>A0A090Y886_PAEMA</name>
<keyword evidence="1" id="KW-0472">Membrane</keyword>
<keyword evidence="1" id="KW-0812">Transmembrane</keyword>
<accession>A0A090Y886</accession>
<dbReference type="GO" id="GO:0140359">
    <property type="term" value="F:ABC-type transporter activity"/>
    <property type="evidence" value="ECO:0007669"/>
    <property type="project" value="InterPro"/>
</dbReference>
<dbReference type="AlphaFoldDB" id="A0A090Y886"/>
<reference evidence="2 3" key="1">
    <citation type="submission" date="2014-04" db="EMBL/GenBank/DDBJ databases">
        <authorList>
            <person name="Bishop-Lilly K.A."/>
            <person name="Broomall S.M."/>
            <person name="Chain P.S."/>
            <person name="Chertkov O."/>
            <person name="Coyne S.R."/>
            <person name="Daligault H.E."/>
            <person name="Davenport K.W."/>
            <person name="Erkkila T."/>
            <person name="Frey K.G."/>
            <person name="Gibbons H.S."/>
            <person name="Gu W."/>
            <person name="Jaissle J."/>
            <person name="Johnson S.L."/>
            <person name="Koroleva G.I."/>
            <person name="Ladner J.T."/>
            <person name="Lo C.-C."/>
            <person name="Minogue T.D."/>
            <person name="Munk C."/>
            <person name="Palacios G.F."/>
            <person name="Redden C.L."/>
            <person name="Rosenzweig C.N."/>
            <person name="Scholz M.B."/>
            <person name="Teshima H."/>
            <person name="Xu Y."/>
        </authorList>
    </citation>
    <scope>NUCLEOTIDE SEQUENCE [LARGE SCALE GENOMIC DNA]</scope>
    <source>
        <strain evidence="2 3">8244</strain>
    </source>
</reference>
<organism evidence="2 3">
    <name type="scientific">Paenibacillus macerans</name>
    <name type="common">Bacillus macerans</name>
    <dbReference type="NCBI Taxonomy" id="44252"/>
    <lineage>
        <taxon>Bacteria</taxon>
        <taxon>Bacillati</taxon>
        <taxon>Bacillota</taxon>
        <taxon>Bacilli</taxon>
        <taxon>Bacillales</taxon>
        <taxon>Paenibacillaceae</taxon>
        <taxon>Paenibacillus</taxon>
    </lineage>
</organism>
<protein>
    <submittedName>
        <fullName evidence="2">ABC-2 transporter family protein</fullName>
    </submittedName>
</protein>
<keyword evidence="1" id="KW-1133">Transmembrane helix</keyword>
<feature type="transmembrane region" description="Helical" evidence="1">
    <location>
        <begin position="300"/>
        <end position="317"/>
    </location>
</feature>
<feature type="transmembrane region" description="Helical" evidence="1">
    <location>
        <begin position="268"/>
        <end position="293"/>
    </location>
</feature>
<dbReference type="PANTHER" id="PTHR37305:SF1">
    <property type="entry name" value="MEMBRANE PROTEIN"/>
    <property type="match status" value="1"/>
</dbReference>
<dbReference type="PANTHER" id="PTHR37305">
    <property type="entry name" value="INTEGRAL MEMBRANE PROTEIN-RELATED"/>
    <property type="match status" value="1"/>
</dbReference>
<feature type="transmembrane region" description="Helical" evidence="1">
    <location>
        <begin position="355"/>
        <end position="376"/>
    </location>
</feature>
<comment type="caution">
    <text evidence="2">The sequence shown here is derived from an EMBL/GenBank/DDBJ whole genome shotgun (WGS) entry which is preliminary data.</text>
</comment>
<dbReference type="OrthoDB" id="2357145at2"/>
<dbReference type="GO" id="GO:0005886">
    <property type="term" value="C:plasma membrane"/>
    <property type="evidence" value="ECO:0007669"/>
    <property type="project" value="UniProtKB-SubCell"/>
</dbReference>
<feature type="transmembrane region" description="Helical" evidence="1">
    <location>
        <begin position="173"/>
        <end position="191"/>
    </location>
</feature>
<evidence type="ECO:0000313" key="2">
    <source>
        <dbReference type="EMBL" id="KFM94988.1"/>
    </source>
</evidence>
<dbReference type="RefSeq" id="WP_036619599.1">
    <property type="nucleotide sequence ID" value="NZ_JAKOBR010000083.1"/>
</dbReference>
<gene>
    <name evidence="2" type="ORF">DJ90_5860</name>
</gene>
<sequence length="386" mass="44142">MRLYWFELKKLCLSNKVLAITASFIVITCLFALAEAYQYNKKVDGLDSFLDYTRKYEGEISKDTVLAYKGLQETFMQAQNESDHRKKEFLLNYSLATYYAAKWNGLEPNFSESPNSVNYLTRLITKLEKENNTDSYLYRDTSQNLRLLLHAEQPKYYEKQGWYSAIRFCTSTGLILLEFILLAVASTIFSNEYTNNTHKIILSTVNGHRKIAYAKLYAVITYAIITASLFYILNAGIRLLFYGSFKNMIVPLNSVDSKFVFTPFNLTAFQYLFISYFATILGTISLVIMLSLLSAAIKNSVASLTAGFMFVMIPQFTMSNIEWLNKLFLLFPSQFISGASLFSKYISYNLFGQPILYPFLALSACLVLIIGGSWVLGKVYVRVYKV</sequence>
<feature type="transmembrane region" description="Helical" evidence="1">
    <location>
        <begin position="212"/>
        <end position="233"/>
    </location>
</feature>